<proteinExistence type="predicted"/>
<protein>
    <recommendedName>
        <fullName evidence="2">Mce/MlaD domain-containing protein</fullName>
    </recommendedName>
</protein>
<evidence type="ECO:0000313" key="3">
    <source>
        <dbReference type="EMBL" id="KVX00081.1"/>
    </source>
</evidence>
<dbReference type="EMBL" id="LRDC01000071">
    <property type="protein sequence ID" value="KVX00081.1"/>
    <property type="molecule type" value="Genomic_DNA"/>
</dbReference>
<dbReference type="AlphaFoldDB" id="A0A106BWT2"/>
<keyword evidence="1" id="KW-0812">Transmembrane</keyword>
<keyword evidence="1" id="KW-0472">Membrane</keyword>
<organism evidence="3">
    <name type="scientific">Shewanella frigidimarina</name>
    <dbReference type="NCBI Taxonomy" id="56812"/>
    <lineage>
        <taxon>Bacteria</taxon>
        <taxon>Pseudomonadati</taxon>
        <taxon>Pseudomonadota</taxon>
        <taxon>Gammaproteobacteria</taxon>
        <taxon>Alteromonadales</taxon>
        <taxon>Shewanellaceae</taxon>
        <taxon>Shewanella</taxon>
    </lineage>
</organism>
<dbReference type="InterPro" id="IPR030970">
    <property type="entry name" value="ABC_MlaD"/>
</dbReference>
<reference evidence="3 4" key="1">
    <citation type="submission" date="2016-01" db="EMBL/GenBank/DDBJ databases">
        <title>Draft genome of the antarctic isolate Shewanella frigidimarina Ag06-30.</title>
        <authorList>
            <person name="Parmeciano Di Noto G."/>
            <person name="Vazquez S."/>
            <person name="Mac Cormack W."/>
            <person name="Iriarte A."/>
            <person name="Quiroga C."/>
        </authorList>
    </citation>
    <scope>NUCLEOTIDE SEQUENCE [LARGE SCALE GENOMIC DNA]</scope>
    <source>
        <strain evidence="3 4">Ag06-30</strain>
    </source>
</reference>
<dbReference type="Proteomes" id="UP000055702">
    <property type="component" value="Unassembled WGS sequence"/>
</dbReference>
<dbReference type="InterPro" id="IPR052336">
    <property type="entry name" value="MlaD_Phospholipid_Transporter"/>
</dbReference>
<keyword evidence="1" id="KW-1133">Transmembrane helix</keyword>
<dbReference type="GO" id="GO:0015914">
    <property type="term" value="P:phospholipid transport"/>
    <property type="evidence" value="ECO:0007669"/>
    <property type="project" value="InterPro"/>
</dbReference>
<feature type="domain" description="Mce/MlaD" evidence="2">
    <location>
        <begin position="38"/>
        <end position="115"/>
    </location>
</feature>
<evidence type="ECO:0000259" key="2">
    <source>
        <dbReference type="Pfam" id="PF02470"/>
    </source>
</evidence>
<dbReference type="InterPro" id="IPR003399">
    <property type="entry name" value="Mce/MlaD"/>
</dbReference>
<evidence type="ECO:0000313" key="4">
    <source>
        <dbReference type="Proteomes" id="UP000055702"/>
    </source>
</evidence>
<dbReference type="PANTHER" id="PTHR33371">
    <property type="entry name" value="INTERMEMBRANE PHOSPHOLIPID TRANSPORT SYSTEM BINDING PROTEIN MLAD-RELATED"/>
    <property type="match status" value="1"/>
</dbReference>
<accession>A0A106BWT2</accession>
<gene>
    <name evidence="3" type="ORF">AWJ07_09710</name>
</gene>
<name>A0A106BWT2_SHEFR</name>
<dbReference type="PANTHER" id="PTHR33371:SF4">
    <property type="entry name" value="INTERMEMBRANE PHOSPHOLIPID TRANSPORT SYSTEM BINDING PROTEIN MLAD"/>
    <property type="match status" value="1"/>
</dbReference>
<evidence type="ECO:0000256" key="1">
    <source>
        <dbReference type="SAM" id="Phobius"/>
    </source>
</evidence>
<sequence length="149" mass="16073">MKNNYVNFLVGLFVLFGIGALVFMSITIGGASVSNSGNYTLVAKFENSSGLKEGAFVEMSGVRVGLIQSINYDPQAYESVVKISLDNEITVPDDSIASIRTSGIIGDRFVKISTGGSEINMADGEEFIETESSISIEELISKYMFSQDK</sequence>
<comment type="caution">
    <text evidence="3">The sequence shown here is derived from an EMBL/GenBank/DDBJ whole genome shotgun (WGS) entry which is preliminary data.</text>
</comment>
<dbReference type="Pfam" id="PF02470">
    <property type="entry name" value="MlaD"/>
    <property type="match status" value="1"/>
</dbReference>
<feature type="transmembrane region" description="Helical" evidence="1">
    <location>
        <begin position="6"/>
        <end position="26"/>
    </location>
</feature>
<dbReference type="RefSeq" id="WP_059747784.1">
    <property type="nucleotide sequence ID" value="NZ_LRDC01000071.1"/>
</dbReference>
<dbReference type="NCBIfam" id="TIGR04430">
    <property type="entry name" value="OM_asym_MlaD"/>
    <property type="match status" value="1"/>
</dbReference>